<gene>
    <name evidence="1" type="ORF">DSM19430T_17710</name>
</gene>
<dbReference type="PROSITE" id="PS51257">
    <property type="entry name" value="PROKAR_LIPOPROTEIN"/>
    <property type="match status" value="1"/>
</dbReference>
<keyword evidence="2" id="KW-1185">Reference proteome</keyword>
<sequence>MKKMPFASRSVWLFLLALMLLTLTACGPNNYVRLRYASTVEPARVQPSAPAVTVVEFADGRTIKDVGLRRDETPFIPVSSVSAWVSEALEQELSRKGLQTRYVKNAMDAEPGEHVVTGTVLKVWLRQKTLTDYTVSIETAISLNGNLPTTYRAEEERQVIPTSDTTEKQLTEALRSLLAGAVQDITAKIYNTAE</sequence>
<comment type="caution">
    <text evidence="1">The sequence shown here is derived from an EMBL/GenBank/DDBJ whole genome shotgun (WGS) entry which is preliminary data.</text>
</comment>
<evidence type="ECO:0000313" key="1">
    <source>
        <dbReference type="EMBL" id="GFM37087.1"/>
    </source>
</evidence>
<proteinExistence type="predicted"/>
<reference evidence="1 2" key="1">
    <citation type="submission" date="2020-05" db="EMBL/GenBank/DDBJ databases">
        <title>Draft genome sequence of Desulfovibrio psychrotolerans JS1T.</title>
        <authorList>
            <person name="Ueno A."/>
            <person name="Tamazawa S."/>
            <person name="Tamamura S."/>
            <person name="Murakami T."/>
            <person name="Kiyama T."/>
            <person name="Inomata H."/>
            <person name="Amano Y."/>
            <person name="Miyakawa K."/>
            <person name="Tamaki H."/>
            <person name="Naganuma T."/>
            <person name="Kaneko K."/>
        </authorList>
    </citation>
    <scope>NUCLEOTIDE SEQUENCE [LARGE SCALE GENOMIC DNA]</scope>
    <source>
        <strain evidence="1 2">JS1</strain>
    </source>
</reference>
<dbReference type="AlphaFoldDB" id="A0A7J0BTP6"/>
<accession>A0A7J0BTP6</accession>
<dbReference type="RefSeq" id="WP_174409731.1">
    <property type="nucleotide sequence ID" value="NZ_BLVP01000008.1"/>
</dbReference>
<name>A0A7J0BTP6_9BACT</name>
<dbReference type="EMBL" id="BLVP01000008">
    <property type="protein sequence ID" value="GFM37087.1"/>
    <property type="molecule type" value="Genomic_DNA"/>
</dbReference>
<evidence type="ECO:0000313" key="2">
    <source>
        <dbReference type="Proteomes" id="UP000503820"/>
    </source>
</evidence>
<protein>
    <recommendedName>
        <fullName evidence="3">Lipoprotein</fullName>
    </recommendedName>
</protein>
<organism evidence="1 2">
    <name type="scientific">Desulfovibrio psychrotolerans</name>
    <dbReference type="NCBI Taxonomy" id="415242"/>
    <lineage>
        <taxon>Bacteria</taxon>
        <taxon>Pseudomonadati</taxon>
        <taxon>Thermodesulfobacteriota</taxon>
        <taxon>Desulfovibrionia</taxon>
        <taxon>Desulfovibrionales</taxon>
        <taxon>Desulfovibrionaceae</taxon>
        <taxon>Desulfovibrio</taxon>
    </lineage>
</organism>
<evidence type="ECO:0008006" key="3">
    <source>
        <dbReference type="Google" id="ProtNLM"/>
    </source>
</evidence>
<dbReference type="Proteomes" id="UP000503820">
    <property type="component" value="Unassembled WGS sequence"/>
</dbReference>